<dbReference type="eggNOG" id="COG1215">
    <property type="taxonomic scope" value="Bacteria"/>
</dbReference>
<evidence type="ECO:0000313" key="20">
    <source>
        <dbReference type="Proteomes" id="UP000002943"/>
    </source>
</evidence>
<evidence type="ECO:0000256" key="8">
    <source>
        <dbReference type="ARBA" id="ARBA00022636"/>
    </source>
</evidence>
<evidence type="ECO:0000259" key="17">
    <source>
        <dbReference type="Pfam" id="PF07238"/>
    </source>
</evidence>
<feature type="transmembrane region" description="Helical" evidence="16">
    <location>
        <begin position="399"/>
        <end position="418"/>
    </location>
</feature>
<dbReference type="GO" id="GO:0005886">
    <property type="term" value="C:plasma membrane"/>
    <property type="evidence" value="ECO:0007669"/>
    <property type="project" value="UniProtKB-SubCell"/>
</dbReference>
<evidence type="ECO:0000256" key="5">
    <source>
        <dbReference type="ARBA" id="ARBA00018714"/>
    </source>
</evidence>
<proteinExistence type="inferred from homology"/>
<keyword evidence="14 16" id="KW-0472">Membrane</keyword>
<evidence type="ECO:0000256" key="11">
    <source>
        <dbReference type="ARBA" id="ARBA00022692"/>
    </source>
</evidence>
<evidence type="ECO:0000256" key="15">
    <source>
        <dbReference type="ARBA" id="ARBA00048682"/>
    </source>
</evidence>
<dbReference type="RefSeq" id="WP_009601407.1">
    <property type="nucleotide sequence ID" value="NZ_AEIU01000074.1"/>
</dbReference>
<dbReference type="Gene3D" id="2.40.10.220">
    <property type="entry name" value="predicted glycosyltransferase like domains"/>
    <property type="match status" value="1"/>
</dbReference>
<feature type="transmembrane region" description="Helical" evidence="16">
    <location>
        <begin position="430"/>
        <end position="448"/>
    </location>
</feature>
<dbReference type="UniPathway" id="UPA00694"/>
<evidence type="ECO:0000256" key="3">
    <source>
        <dbReference type="ARBA" id="ARBA00006739"/>
    </source>
</evidence>
<sequence>MFRAALVFILLLLLAYLAAFHVSVESHLMLVVMAFLLIVIFSRLKSSFLRVFVMLLGGFISIRYLCWRFVYSIPWESQFDLPFALMLFAAESYGILIYLLGMFITLKLNIRQVVPVDESKPLPSIDVFITTYDERLDVVTPTIVAAVKLRYSGQVNVYVLDDGGTTEKLQNPDAVNANEAKERAEQLKNFCDELSVNYIARRDNEGAKAGNINYALEHTHGELILVLDADHVPTRDFLINTVGAFQNNGNLGFLQTPHFFITSNPIEKNLELIDKVQPENEMFYNSILIGMDNWNSCFFCGSAALLRRAALLEVGGLATQTITEDADTSVNIHAKGWDSAYLNKPMIAGLSPDTFQAYMMQRMRWCQGMIQVFMLNNPITKKGLDISQRLCYLNATLHWLFPIFRTIFLISPLLYLLFDIQIFVCDARDFLFYVVPHLLNSMVLNQMLFGKTRKAFFSELYETALALYLFVPAIVTLFHPRPKRVVFRVTPKGETTKSTAFSRLTPVMMIMFILILFAEVWGVYLYLYNIDERGRLLLVLIFNTFNFILVVLSLSGMLEVKQRRKEPRLLINEKASVEHQEHSISAVINDISLHGARLTLSLKKHPIKLGDSVDVHFFTENGKFFHNKPMYRHETVHMVVKATLKGGQICCECKCERAKDMFAQHKKMYGRSERWEGIRHHSEELRQNLLVSSLNIVGLFFHHFVRVLRAIMHI</sequence>
<reference evidence="19 20" key="1">
    <citation type="journal article" date="2012" name="Int. J. Syst. Evol. Microbiol.">
        <title>Vibrio caribbeanicus sp. nov., isolated from the marine sponge Scleritoderma cyanea.</title>
        <authorList>
            <person name="Hoffmann M."/>
            <person name="Monday S.R."/>
            <person name="Allard M.W."/>
            <person name="Strain E.A."/>
            <person name="Whittaker P."/>
            <person name="Naum M."/>
            <person name="McCarthy P.J."/>
            <person name="Lopez J.V."/>
            <person name="Fischer M."/>
            <person name="Brown E.W."/>
        </authorList>
    </citation>
    <scope>NUCLEOTIDE SEQUENCE [LARGE SCALE GENOMIC DNA]</scope>
    <source>
        <strain evidence="19 20">ATCC BAA-2122</strain>
    </source>
</reference>
<evidence type="ECO:0000259" key="18">
    <source>
        <dbReference type="Pfam" id="PF13632"/>
    </source>
</evidence>
<dbReference type="Pfam" id="PF07238">
    <property type="entry name" value="PilZ"/>
    <property type="match status" value="1"/>
</dbReference>
<keyword evidence="11 16" id="KW-0812">Transmembrane</keyword>
<evidence type="ECO:0000256" key="12">
    <source>
        <dbReference type="ARBA" id="ARBA00022916"/>
    </source>
</evidence>
<evidence type="ECO:0000256" key="7">
    <source>
        <dbReference type="ARBA" id="ARBA00022519"/>
    </source>
</evidence>
<comment type="pathway">
    <text evidence="2 16">Glycan metabolism; bacterial cellulose biosynthesis.</text>
</comment>
<dbReference type="PRINTS" id="PR01439">
    <property type="entry name" value="CELLSNTHASEA"/>
</dbReference>
<comment type="function">
    <text evidence="16">Catalytic subunit of cellulose synthase. It polymerizes uridine 5'-diphosphate glucose to cellulose.</text>
</comment>
<evidence type="ECO:0000256" key="4">
    <source>
        <dbReference type="ARBA" id="ARBA00012539"/>
    </source>
</evidence>
<feature type="transmembrane region" description="Helical" evidence="16">
    <location>
        <begin position="29"/>
        <end position="44"/>
    </location>
</feature>
<feature type="transmembrane region" description="Helical" evidence="16">
    <location>
        <begin position="460"/>
        <end position="479"/>
    </location>
</feature>
<keyword evidence="6 16" id="KW-1003">Cell membrane</keyword>
<dbReference type="SUPFAM" id="SSF141371">
    <property type="entry name" value="PilZ domain-like"/>
    <property type="match status" value="1"/>
</dbReference>
<dbReference type="GO" id="GO:0035438">
    <property type="term" value="F:cyclic-di-GMP binding"/>
    <property type="evidence" value="ECO:0007669"/>
    <property type="project" value="InterPro"/>
</dbReference>
<feature type="domain" description="Glycosyltransferase 2-like" evidence="18">
    <location>
        <begin position="223"/>
        <end position="425"/>
    </location>
</feature>
<dbReference type="GO" id="GO:0006011">
    <property type="term" value="P:UDP-alpha-D-glucose metabolic process"/>
    <property type="evidence" value="ECO:0007669"/>
    <property type="project" value="InterPro"/>
</dbReference>
<dbReference type="Gene3D" id="3.90.550.10">
    <property type="entry name" value="Spore Coat Polysaccharide Biosynthesis Protein SpsA, Chain A"/>
    <property type="match status" value="1"/>
</dbReference>
<dbReference type="EMBL" id="AEIU01000074">
    <property type="protein sequence ID" value="EFP96437.1"/>
    <property type="molecule type" value="Genomic_DNA"/>
</dbReference>
<dbReference type="InterPro" id="IPR001173">
    <property type="entry name" value="Glyco_trans_2-like"/>
</dbReference>
<keyword evidence="7 16" id="KW-0997">Cell inner membrane</keyword>
<evidence type="ECO:0000256" key="2">
    <source>
        <dbReference type="ARBA" id="ARBA00005186"/>
    </source>
</evidence>
<feature type="domain" description="PilZ" evidence="17">
    <location>
        <begin position="562"/>
        <end position="619"/>
    </location>
</feature>
<evidence type="ECO:0000256" key="10">
    <source>
        <dbReference type="ARBA" id="ARBA00022679"/>
    </source>
</evidence>
<evidence type="ECO:0000256" key="14">
    <source>
        <dbReference type="ARBA" id="ARBA00023136"/>
    </source>
</evidence>
<accession>E3BK52</accession>
<dbReference type="Pfam" id="PF13632">
    <property type="entry name" value="Glyco_trans_2_3"/>
    <property type="match status" value="1"/>
</dbReference>
<gene>
    <name evidence="19" type="ORF">VIBC2010_04644</name>
</gene>
<evidence type="ECO:0000313" key="19">
    <source>
        <dbReference type="EMBL" id="EFP96437.1"/>
    </source>
</evidence>
<feature type="transmembrane region" description="Helical" evidence="16">
    <location>
        <begin position="536"/>
        <end position="558"/>
    </location>
</feature>
<keyword evidence="10 16" id="KW-0808">Transferase</keyword>
<dbReference type="EC" id="2.4.1.12" evidence="4 16"/>
<comment type="similarity">
    <text evidence="3">Belongs to the glycosyltransferase 2 family.</text>
</comment>
<dbReference type="PANTHER" id="PTHR43867:SF2">
    <property type="entry name" value="CELLULOSE SYNTHASE CATALYTIC SUBUNIT A [UDP-FORMING]"/>
    <property type="match status" value="1"/>
</dbReference>
<keyword evidence="20" id="KW-1185">Reference proteome</keyword>
<dbReference type="InterPro" id="IPR003919">
    <property type="entry name" value="Cell_synth_A"/>
</dbReference>
<dbReference type="SUPFAM" id="SSF53448">
    <property type="entry name" value="Nucleotide-diphospho-sugar transferases"/>
    <property type="match status" value="1"/>
</dbReference>
<feature type="transmembrane region" description="Helical" evidence="16">
    <location>
        <begin position="51"/>
        <end position="71"/>
    </location>
</feature>
<evidence type="ECO:0000256" key="9">
    <source>
        <dbReference type="ARBA" id="ARBA00022676"/>
    </source>
</evidence>
<feature type="transmembrane region" description="Helical" evidence="16">
    <location>
        <begin position="500"/>
        <end position="524"/>
    </location>
</feature>
<dbReference type="NCBIfam" id="TIGR03030">
    <property type="entry name" value="CelA"/>
    <property type="match status" value="1"/>
</dbReference>
<dbReference type="AlphaFoldDB" id="E3BK52"/>
<keyword evidence="8 16" id="KW-0973">c-di-GMP</keyword>
<dbReference type="InterPro" id="IPR009875">
    <property type="entry name" value="PilZ_domain"/>
</dbReference>
<name>E3BK52_9VIBR</name>
<dbReference type="OrthoDB" id="9806824at2"/>
<keyword evidence="9 16" id="KW-0328">Glycosyltransferase</keyword>
<comment type="cofactor">
    <cofactor evidence="16">
        <name>Mg(2+)</name>
        <dbReference type="ChEBI" id="CHEBI:18420"/>
    </cofactor>
</comment>
<feature type="transmembrane region" description="Helical" evidence="16">
    <location>
        <begin position="83"/>
        <end position="106"/>
    </location>
</feature>
<dbReference type="GO" id="GO:0030244">
    <property type="term" value="P:cellulose biosynthetic process"/>
    <property type="evidence" value="ECO:0007669"/>
    <property type="project" value="UniProtKB-KW"/>
</dbReference>
<comment type="subcellular location">
    <subcellularLocation>
        <location evidence="1">Cell inner membrane</location>
        <topology evidence="1">Multi-pass membrane protein</topology>
    </subcellularLocation>
</comment>
<evidence type="ECO:0000256" key="6">
    <source>
        <dbReference type="ARBA" id="ARBA00022475"/>
    </source>
</evidence>
<keyword evidence="12 16" id="KW-0135">Cellulose biosynthesis</keyword>
<comment type="caution">
    <text evidence="19">The sequence shown here is derived from an EMBL/GenBank/DDBJ whole genome shotgun (WGS) entry which is preliminary data.</text>
</comment>
<dbReference type="CDD" id="cd06421">
    <property type="entry name" value="CESA_CelA_like"/>
    <property type="match status" value="1"/>
</dbReference>
<evidence type="ECO:0000256" key="13">
    <source>
        <dbReference type="ARBA" id="ARBA00022989"/>
    </source>
</evidence>
<organism evidence="19 20">
    <name type="scientific">Vibrio caribbeanicus ATCC BAA-2122</name>
    <dbReference type="NCBI Taxonomy" id="796620"/>
    <lineage>
        <taxon>Bacteria</taxon>
        <taxon>Pseudomonadati</taxon>
        <taxon>Pseudomonadota</taxon>
        <taxon>Gammaproteobacteria</taxon>
        <taxon>Vibrionales</taxon>
        <taxon>Vibrionaceae</taxon>
        <taxon>Vibrio</taxon>
    </lineage>
</organism>
<dbReference type="Proteomes" id="UP000002943">
    <property type="component" value="Unassembled WGS sequence"/>
</dbReference>
<dbReference type="InterPro" id="IPR029044">
    <property type="entry name" value="Nucleotide-diphossugar_trans"/>
</dbReference>
<protein>
    <recommendedName>
        <fullName evidence="5 16">Cellulose synthase catalytic subunit [UDP-forming]</fullName>
        <ecNumber evidence="4 16">2.4.1.12</ecNumber>
    </recommendedName>
</protein>
<evidence type="ECO:0000256" key="16">
    <source>
        <dbReference type="RuleBase" id="RU365020"/>
    </source>
</evidence>
<dbReference type="InterPro" id="IPR050321">
    <property type="entry name" value="Glycosyltr_2/OpgH_subfam"/>
</dbReference>
<dbReference type="PANTHER" id="PTHR43867">
    <property type="entry name" value="CELLULOSE SYNTHASE CATALYTIC SUBUNIT A [UDP-FORMING]"/>
    <property type="match status" value="1"/>
</dbReference>
<dbReference type="STRING" id="796620.VIBC2010_04644"/>
<dbReference type="GO" id="GO:0016760">
    <property type="term" value="F:cellulose synthase (UDP-forming) activity"/>
    <property type="evidence" value="ECO:0007669"/>
    <property type="project" value="UniProtKB-EC"/>
</dbReference>
<comment type="catalytic activity">
    <reaction evidence="15 16">
        <text>[(1-&gt;4)-beta-D-glucosyl](n) + UDP-alpha-D-glucose = [(1-&gt;4)-beta-D-glucosyl](n+1) + UDP + H(+)</text>
        <dbReference type="Rhea" id="RHEA:19929"/>
        <dbReference type="Rhea" id="RHEA-COMP:10033"/>
        <dbReference type="Rhea" id="RHEA-COMP:10034"/>
        <dbReference type="ChEBI" id="CHEBI:15378"/>
        <dbReference type="ChEBI" id="CHEBI:18246"/>
        <dbReference type="ChEBI" id="CHEBI:58223"/>
        <dbReference type="ChEBI" id="CHEBI:58885"/>
        <dbReference type="EC" id="2.4.1.12"/>
    </reaction>
</comment>
<keyword evidence="13 16" id="KW-1133">Transmembrane helix</keyword>
<evidence type="ECO:0000256" key="1">
    <source>
        <dbReference type="ARBA" id="ARBA00004429"/>
    </source>
</evidence>